<feature type="domain" description="Peptidoglycan binding-like" evidence="2">
    <location>
        <begin position="342"/>
        <end position="396"/>
    </location>
</feature>
<organism evidence="4 5">
    <name type="scientific">Pseudorhodoplanes sinuspersici</name>
    <dbReference type="NCBI Taxonomy" id="1235591"/>
    <lineage>
        <taxon>Bacteria</taxon>
        <taxon>Pseudomonadati</taxon>
        <taxon>Pseudomonadota</taxon>
        <taxon>Alphaproteobacteria</taxon>
        <taxon>Hyphomicrobiales</taxon>
        <taxon>Pseudorhodoplanes</taxon>
    </lineage>
</organism>
<feature type="domain" description="Transglycosylase SLT" evidence="3">
    <location>
        <begin position="28"/>
        <end position="321"/>
    </location>
</feature>
<reference evidence="4 5" key="1">
    <citation type="submission" date="2017-05" db="EMBL/GenBank/DDBJ databases">
        <title>Full genome sequence of Pseudorhodoplanes sinuspersici.</title>
        <authorList>
            <person name="Dastgheib S.M.M."/>
            <person name="Shavandi M."/>
            <person name="Tirandaz H."/>
        </authorList>
    </citation>
    <scope>NUCLEOTIDE SEQUENCE [LARGE SCALE GENOMIC DNA]</scope>
    <source>
        <strain evidence="4 5">RIPI110</strain>
    </source>
</reference>
<dbReference type="InterPro" id="IPR043426">
    <property type="entry name" value="MltB-like"/>
</dbReference>
<dbReference type="InterPro" id="IPR011970">
    <property type="entry name" value="MltB_2"/>
</dbReference>
<protein>
    <recommendedName>
        <fullName evidence="6">Lytic transglycosylase</fullName>
    </recommendedName>
</protein>
<proteinExistence type="predicted"/>
<dbReference type="InterPro" id="IPR023346">
    <property type="entry name" value="Lysozyme-like_dom_sf"/>
</dbReference>
<dbReference type="CDD" id="cd13399">
    <property type="entry name" value="Slt35-like"/>
    <property type="match status" value="1"/>
</dbReference>
<evidence type="ECO:0000259" key="3">
    <source>
        <dbReference type="Pfam" id="PF13406"/>
    </source>
</evidence>
<evidence type="ECO:0000259" key="2">
    <source>
        <dbReference type="Pfam" id="PF01471"/>
    </source>
</evidence>
<dbReference type="PANTHER" id="PTHR30163">
    <property type="entry name" value="MEMBRANE-BOUND LYTIC MUREIN TRANSGLYCOSYLASE B"/>
    <property type="match status" value="1"/>
</dbReference>
<evidence type="ECO:0000256" key="1">
    <source>
        <dbReference type="SAM" id="SignalP"/>
    </source>
</evidence>
<dbReference type="PANTHER" id="PTHR30163:SF8">
    <property type="entry name" value="LYTIC MUREIN TRANSGLYCOSYLASE"/>
    <property type="match status" value="1"/>
</dbReference>
<accession>A0A1W6ZST3</accession>
<keyword evidence="5" id="KW-1185">Reference proteome</keyword>
<dbReference type="SUPFAM" id="SSF53955">
    <property type="entry name" value="Lysozyme-like"/>
    <property type="match status" value="1"/>
</dbReference>
<dbReference type="AlphaFoldDB" id="A0A1W6ZST3"/>
<dbReference type="GO" id="GO:0009253">
    <property type="term" value="P:peptidoglycan catabolic process"/>
    <property type="evidence" value="ECO:0007669"/>
    <property type="project" value="TreeGrafter"/>
</dbReference>
<evidence type="ECO:0000313" key="4">
    <source>
        <dbReference type="EMBL" id="ARQ00412.1"/>
    </source>
</evidence>
<keyword evidence="1" id="KW-0732">Signal</keyword>
<dbReference type="EMBL" id="CP021112">
    <property type="protein sequence ID" value="ARQ00412.1"/>
    <property type="molecule type" value="Genomic_DNA"/>
</dbReference>
<dbReference type="KEGG" id="psin:CAK95_15980"/>
<dbReference type="InterPro" id="IPR031304">
    <property type="entry name" value="SLT_2"/>
</dbReference>
<dbReference type="Gene3D" id="1.10.530.10">
    <property type="match status" value="1"/>
</dbReference>
<dbReference type="GO" id="GO:0008933">
    <property type="term" value="F:peptidoglycan lytic transglycosylase activity"/>
    <property type="evidence" value="ECO:0007669"/>
    <property type="project" value="TreeGrafter"/>
</dbReference>
<feature type="chain" id="PRO_5011986662" description="Lytic transglycosylase" evidence="1">
    <location>
        <begin position="20"/>
        <end position="400"/>
    </location>
</feature>
<dbReference type="InterPro" id="IPR002477">
    <property type="entry name" value="Peptidoglycan-bd-like"/>
</dbReference>
<dbReference type="Gene3D" id="1.10.8.350">
    <property type="entry name" value="Bacterial muramidase"/>
    <property type="match status" value="1"/>
</dbReference>
<dbReference type="Pfam" id="PF13406">
    <property type="entry name" value="SLT_2"/>
    <property type="match status" value="1"/>
</dbReference>
<dbReference type="Proteomes" id="UP000194137">
    <property type="component" value="Chromosome"/>
</dbReference>
<evidence type="ECO:0008006" key="6">
    <source>
        <dbReference type="Google" id="ProtNLM"/>
    </source>
</evidence>
<gene>
    <name evidence="4" type="ORF">CAK95_15980</name>
</gene>
<evidence type="ECO:0000313" key="5">
    <source>
        <dbReference type="Proteomes" id="UP000194137"/>
    </source>
</evidence>
<dbReference type="SUPFAM" id="SSF47090">
    <property type="entry name" value="PGBD-like"/>
    <property type="match status" value="1"/>
</dbReference>
<dbReference type="Pfam" id="PF01471">
    <property type="entry name" value="PG_binding_1"/>
    <property type="match status" value="1"/>
</dbReference>
<sequence>MVAMSIIATQLISITPLFAQAPAAEARSFNAFIQSLWPEAQQRGITRATFDRALGDVQYDAEVAALSRRQPEYGRAVGDYLNGMVSPARINGGIRRLGEWRGLIDSIEHTFGVPGEILVAIWGIETGFGANTGGKGVIRSLATLAFLGYKGDFAKNELLTALLVLQQGHIPPDRMIGSWAGAMGQPQFIPSSFMRWAVDFTGDGKRDLWTSVPDVLASIANYLREHGWKPGLPWGYEVTLPENFDMRRSRASFREWAALGVRRADGGKLTDRRDANGGKEAILFFPSGARGPAFLVTDNFNVIKTYNISDVYALAVLHLADRFRGAPAFAGRWPQDDRQLTREDRMRIQRRLADLGYKVNDFQGMMDFDLRDNIRDMQIKFGMVPDGHPGMEFMGRLVGR</sequence>
<feature type="signal peptide" evidence="1">
    <location>
        <begin position="1"/>
        <end position="19"/>
    </location>
</feature>
<name>A0A1W6ZST3_9HYPH</name>
<dbReference type="NCBIfam" id="TIGR02283">
    <property type="entry name" value="MltB_2"/>
    <property type="match status" value="1"/>
</dbReference>
<dbReference type="STRING" id="1235591.CAK95_15980"/>
<dbReference type="InterPro" id="IPR036365">
    <property type="entry name" value="PGBD-like_sf"/>
</dbReference>